<dbReference type="PANTHER" id="PTHR38537">
    <property type="entry name" value="JITTERBUG, ISOFORM N"/>
    <property type="match status" value="1"/>
</dbReference>
<dbReference type="EMBL" id="UZAM01014478">
    <property type="protein sequence ID" value="VDP34194.1"/>
    <property type="molecule type" value="Genomic_DNA"/>
</dbReference>
<dbReference type="GO" id="GO:0051015">
    <property type="term" value="F:actin filament binding"/>
    <property type="evidence" value="ECO:0007669"/>
    <property type="project" value="InterPro"/>
</dbReference>
<dbReference type="SMART" id="SM00557">
    <property type="entry name" value="IG_FLMN"/>
    <property type="match status" value="1"/>
</dbReference>
<dbReference type="InterPro" id="IPR014756">
    <property type="entry name" value="Ig_E-set"/>
</dbReference>
<organism evidence="6">
    <name type="scientific">Soboliphyme baturini</name>
    <dbReference type="NCBI Taxonomy" id="241478"/>
    <lineage>
        <taxon>Eukaryota</taxon>
        <taxon>Metazoa</taxon>
        <taxon>Ecdysozoa</taxon>
        <taxon>Nematoda</taxon>
        <taxon>Enoplea</taxon>
        <taxon>Dorylaimia</taxon>
        <taxon>Dioctophymatida</taxon>
        <taxon>Dioctophymatoidea</taxon>
        <taxon>Soboliphymatidae</taxon>
        <taxon>Soboliphyme</taxon>
    </lineage>
</organism>
<keyword evidence="5" id="KW-1185">Reference proteome</keyword>
<feature type="repeat" description="Filamin" evidence="3">
    <location>
        <begin position="122"/>
        <end position="197"/>
    </location>
</feature>
<dbReference type="PANTHER" id="PTHR38537:SF13">
    <property type="entry name" value="JITTERBUG, ISOFORM N"/>
    <property type="match status" value="1"/>
</dbReference>
<dbReference type="InterPro" id="IPR017868">
    <property type="entry name" value="Filamin/ABP280_repeat-like"/>
</dbReference>
<feature type="repeat" description="Filamin" evidence="3">
    <location>
        <begin position="45"/>
        <end position="124"/>
    </location>
</feature>
<sequence length="197" mass="21457">MREPYLIKSNFLGDWQVSVLYDGEHIRGSPFMCKVFDAGLVEIQGLEAGSIGEEIAFTVDARVAGSGTITVEALHNHRPVRTFVEQLDVQLYRAHFIPAGAGKYDIHVWMNDVEINGSPFLLDVVDKTSIAVSGDGLSMASVDNLATFMIKAAGVDSQDLVVTITAPSGKTKRARIIALSDSTYRAEWKPIETGKQS</sequence>
<reference evidence="6" key="1">
    <citation type="submission" date="2016-06" db="UniProtKB">
        <authorList>
            <consortium name="WormBaseParasite"/>
        </authorList>
    </citation>
    <scope>IDENTIFICATION</scope>
</reference>
<dbReference type="Pfam" id="PF00630">
    <property type="entry name" value="Filamin"/>
    <property type="match status" value="2"/>
</dbReference>
<dbReference type="Proteomes" id="UP000270296">
    <property type="component" value="Unassembled WGS sequence"/>
</dbReference>
<dbReference type="InterPro" id="IPR044801">
    <property type="entry name" value="Filamin"/>
</dbReference>
<name>A0A183J4D1_9BILA</name>
<dbReference type="GO" id="GO:0030036">
    <property type="term" value="P:actin cytoskeleton organization"/>
    <property type="evidence" value="ECO:0007669"/>
    <property type="project" value="InterPro"/>
</dbReference>
<reference evidence="4 5" key="2">
    <citation type="submission" date="2018-11" db="EMBL/GenBank/DDBJ databases">
        <authorList>
            <consortium name="Pathogen Informatics"/>
        </authorList>
    </citation>
    <scope>NUCLEOTIDE SEQUENCE [LARGE SCALE GENOMIC DNA]</scope>
</reference>
<comment type="similarity">
    <text evidence="1">Belongs to the filamin family.</text>
</comment>
<dbReference type="PROSITE" id="PS50194">
    <property type="entry name" value="FILAMIN_REPEAT"/>
    <property type="match status" value="3"/>
</dbReference>
<evidence type="ECO:0000256" key="3">
    <source>
        <dbReference type="PROSITE-ProRule" id="PRU00087"/>
    </source>
</evidence>
<dbReference type="Gene3D" id="2.60.40.10">
    <property type="entry name" value="Immunoglobulins"/>
    <property type="match status" value="3"/>
</dbReference>
<dbReference type="InterPro" id="IPR001298">
    <property type="entry name" value="Filamin/ABP280_rpt"/>
</dbReference>
<dbReference type="WBParaSite" id="SBAD_0001110401-mRNA-1">
    <property type="protein sequence ID" value="SBAD_0001110401-mRNA-1"/>
    <property type="gene ID" value="SBAD_0001110401"/>
</dbReference>
<dbReference type="InterPro" id="IPR013783">
    <property type="entry name" value="Ig-like_fold"/>
</dbReference>
<keyword evidence="2" id="KW-0677">Repeat</keyword>
<dbReference type="OrthoDB" id="18740at2759"/>
<proteinExistence type="inferred from homology"/>
<evidence type="ECO:0000256" key="2">
    <source>
        <dbReference type="ARBA" id="ARBA00022737"/>
    </source>
</evidence>
<feature type="repeat" description="Filamin" evidence="3">
    <location>
        <begin position="13"/>
        <end position="35"/>
    </location>
</feature>
<protein>
    <submittedName>
        <fullName evidence="6">DUF4982 domain-containing protein</fullName>
    </submittedName>
</protein>
<gene>
    <name evidence="4" type="ORF">SBAD_LOCUS10729</name>
</gene>
<evidence type="ECO:0000256" key="1">
    <source>
        <dbReference type="ARBA" id="ARBA00009238"/>
    </source>
</evidence>
<evidence type="ECO:0000313" key="4">
    <source>
        <dbReference type="EMBL" id="VDP34194.1"/>
    </source>
</evidence>
<accession>A0A183J4D1</accession>
<evidence type="ECO:0000313" key="6">
    <source>
        <dbReference type="WBParaSite" id="SBAD_0001110401-mRNA-1"/>
    </source>
</evidence>
<dbReference type="SUPFAM" id="SSF81296">
    <property type="entry name" value="E set domains"/>
    <property type="match status" value="2"/>
</dbReference>
<evidence type="ECO:0000313" key="5">
    <source>
        <dbReference type="Proteomes" id="UP000270296"/>
    </source>
</evidence>
<dbReference type="AlphaFoldDB" id="A0A183J4D1"/>